<dbReference type="InterPro" id="IPR036291">
    <property type="entry name" value="NAD(P)-bd_dom_sf"/>
</dbReference>
<protein>
    <recommendedName>
        <fullName evidence="6">Short-chain dehydrogenase</fullName>
    </recommendedName>
</protein>
<name>A0AA39U200_9PEZI</name>
<keyword evidence="5" id="KW-1185">Reference proteome</keyword>
<organism evidence="4 5">
    <name type="scientific">Bombardia bombarda</name>
    <dbReference type="NCBI Taxonomy" id="252184"/>
    <lineage>
        <taxon>Eukaryota</taxon>
        <taxon>Fungi</taxon>
        <taxon>Dikarya</taxon>
        <taxon>Ascomycota</taxon>
        <taxon>Pezizomycotina</taxon>
        <taxon>Sordariomycetes</taxon>
        <taxon>Sordariomycetidae</taxon>
        <taxon>Sordariales</taxon>
        <taxon>Lasiosphaeriaceae</taxon>
        <taxon>Bombardia</taxon>
    </lineage>
</organism>
<dbReference type="Pfam" id="PF00106">
    <property type="entry name" value="adh_short"/>
    <property type="match status" value="1"/>
</dbReference>
<dbReference type="Proteomes" id="UP001174934">
    <property type="component" value="Unassembled WGS sequence"/>
</dbReference>
<evidence type="ECO:0008006" key="6">
    <source>
        <dbReference type="Google" id="ProtNLM"/>
    </source>
</evidence>
<evidence type="ECO:0000313" key="5">
    <source>
        <dbReference type="Proteomes" id="UP001174934"/>
    </source>
</evidence>
<dbReference type="PRINTS" id="PR00080">
    <property type="entry name" value="SDRFAMILY"/>
</dbReference>
<dbReference type="InterPro" id="IPR002347">
    <property type="entry name" value="SDR_fam"/>
</dbReference>
<dbReference type="AlphaFoldDB" id="A0AA39U200"/>
<dbReference type="PANTHER" id="PTHR24320:SF283">
    <property type="entry name" value="RETINOL DEHYDROGENASE 11"/>
    <property type="match status" value="1"/>
</dbReference>
<dbReference type="SUPFAM" id="SSF51735">
    <property type="entry name" value="NAD(P)-binding Rossmann-fold domains"/>
    <property type="match status" value="1"/>
</dbReference>
<dbReference type="EMBL" id="JAULSR010000011">
    <property type="protein sequence ID" value="KAK0610130.1"/>
    <property type="molecule type" value="Genomic_DNA"/>
</dbReference>
<evidence type="ECO:0000256" key="3">
    <source>
        <dbReference type="RuleBase" id="RU000363"/>
    </source>
</evidence>
<dbReference type="PRINTS" id="PR00081">
    <property type="entry name" value="GDHRDH"/>
</dbReference>
<proteinExistence type="inferred from homology"/>
<dbReference type="Gene3D" id="3.40.50.720">
    <property type="entry name" value="NAD(P)-binding Rossmann-like Domain"/>
    <property type="match status" value="1"/>
</dbReference>
<keyword evidence="2" id="KW-0560">Oxidoreductase</keyword>
<reference evidence="4" key="1">
    <citation type="submission" date="2023-06" db="EMBL/GenBank/DDBJ databases">
        <title>Genome-scale phylogeny and comparative genomics of the fungal order Sordariales.</title>
        <authorList>
            <consortium name="Lawrence Berkeley National Laboratory"/>
            <person name="Hensen N."/>
            <person name="Bonometti L."/>
            <person name="Westerberg I."/>
            <person name="Brannstrom I.O."/>
            <person name="Guillou S."/>
            <person name="Cros-Aarteil S."/>
            <person name="Calhoun S."/>
            <person name="Haridas S."/>
            <person name="Kuo A."/>
            <person name="Mondo S."/>
            <person name="Pangilinan J."/>
            <person name="Riley R."/>
            <person name="LaButti K."/>
            <person name="Andreopoulos B."/>
            <person name="Lipzen A."/>
            <person name="Chen C."/>
            <person name="Yanf M."/>
            <person name="Daum C."/>
            <person name="Ng V."/>
            <person name="Clum A."/>
            <person name="Steindorff A."/>
            <person name="Ohm R."/>
            <person name="Martin F."/>
            <person name="Silar P."/>
            <person name="Natvig D."/>
            <person name="Lalanne C."/>
            <person name="Gautier V."/>
            <person name="Ament-velasquez S.L."/>
            <person name="Kruys A."/>
            <person name="Hutchinson M.I."/>
            <person name="Powell A.J."/>
            <person name="Barry K."/>
            <person name="Miller A.N."/>
            <person name="Grigoriev I.V."/>
            <person name="Debuchy R."/>
            <person name="Gladieux P."/>
            <person name="Thoren M.H."/>
            <person name="Johannesson H."/>
        </authorList>
    </citation>
    <scope>NUCLEOTIDE SEQUENCE</scope>
    <source>
        <strain evidence="4">SMH3391-2</strain>
    </source>
</reference>
<dbReference type="PANTHER" id="PTHR24320">
    <property type="entry name" value="RETINOL DEHYDROGENASE"/>
    <property type="match status" value="1"/>
</dbReference>
<gene>
    <name evidence="4" type="ORF">B0T17DRAFT_501023</name>
</gene>
<comment type="similarity">
    <text evidence="1 3">Belongs to the short-chain dehydrogenases/reductases (SDR) family.</text>
</comment>
<evidence type="ECO:0000256" key="2">
    <source>
        <dbReference type="ARBA" id="ARBA00023002"/>
    </source>
</evidence>
<evidence type="ECO:0000313" key="4">
    <source>
        <dbReference type="EMBL" id="KAK0610130.1"/>
    </source>
</evidence>
<evidence type="ECO:0000256" key="1">
    <source>
        <dbReference type="ARBA" id="ARBA00006484"/>
    </source>
</evidence>
<comment type="caution">
    <text evidence="4">The sequence shown here is derived from an EMBL/GenBank/DDBJ whole genome shotgun (WGS) entry which is preliminary data.</text>
</comment>
<dbReference type="GO" id="GO:0016491">
    <property type="term" value="F:oxidoreductase activity"/>
    <property type="evidence" value="ECO:0007669"/>
    <property type="project" value="UniProtKB-KW"/>
</dbReference>
<sequence>MSPYTFATPASAIAADLASTIANKTILTTGVSPGGLGAIFAETIAAASPALLILAGRNTTKIQATADAIAKAHPKVKVKLLELDLGSLAAVRKSAAEVNSWDDVPRIDVLVNNAGIMAHPYKLTPEGFESQFGTNHLGHFLFTNLVMGKLLKSEGVPRVVNVSSDGHRLGAVRFHDYNFDNGETYNKWTAYGQSKSANCLFALSLAEKFGPKLLAFSLHPGVILTNLGNGLDFEADFSEMKRLDKALGNKEGWKEFDFKDHQQGAATHVYAAFEPSLKDHNGAYLQDSQVTDPYVQTVKSWITSKVEADQLWKLSEKLVGETFSY</sequence>
<accession>A0AA39U200</accession>